<proteinExistence type="inferred from homology"/>
<feature type="active site" evidence="7">
    <location>
        <position position="149"/>
    </location>
</feature>
<keyword evidence="6" id="KW-0961">Cell wall biogenesis/degradation</keyword>
<evidence type="ECO:0000256" key="1">
    <source>
        <dbReference type="ARBA" id="ARBA00007164"/>
    </source>
</evidence>
<evidence type="ECO:0000256" key="5">
    <source>
        <dbReference type="ARBA" id="ARBA00022984"/>
    </source>
</evidence>
<evidence type="ECO:0000313" key="11">
    <source>
        <dbReference type="EMBL" id="HIZ65659.1"/>
    </source>
</evidence>
<dbReference type="GO" id="GO:0071555">
    <property type="term" value="P:cell wall organization"/>
    <property type="evidence" value="ECO:0007669"/>
    <property type="project" value="UniProtKB-KW"/>
</dbReference>
<dbReference type="InterPro" id="IPR001967">
    <property type="entry name" value="Peptidase_S11_N"/>
</dbReference>
<dbReference type="PANTHER" id="PTHR21581:SF6">
    <property type="entry name" value="TRAFFICKING PROTEIN PARTICLE COMPLEX SUBUNIT 12"/>
    <property type="match status" value="1"/>
</dbReference>
<keyword evidence="2" id="KW-0732">Signal</keyword>
<protein>
    <submittedName>
        <fullName evidence="11">Serine hydrolase</fullName>
    </submittedName>
</protein>
<evidence type="ECO:0000256" key="7">
    <source>
        <dbReference type="PIRSR" id="PIRSR618044-1"/>
    </source>
</evidence>
<evidence type="ECO:0000313" key="12">
    <source>
        <dbReference type="Proteomes" id="UP000824056"/>
    </source>
</evidence>
<dbReference type="PRINTS" id="PR00725">
    <property type="entry name" value="DADACBPTASE1"/>
</dbReference>
<organism evidence="11 12">
    <name type="scientific">Candidatus Blautia pullicola</name>
    <dbReference type="NCBI Taxonomy" id="2838498"/>
    <lineage>
        <taxon>Bacteria</taxon>
        <taxon>Bacillati</taxon>
        <taxon>Bacillota</taxon>
        <taxon>Clostridia</taxon>
        <taxon>Lachnospirales</taxon>
        <taxon>Lachnospiraceae</taxon>
        <taxon>Blautia</taxon>
    </lineage>
</organism>
<comment type="similarity">
    <text evidence="1 9">Belongs to the peptidase S11 family.</text>
</comment>
<evidence type="ECO:0000256" key="4">
    <source>
        <dbReference type="ARBA" id="ARBA00022960"/>
    </source>
</evidence>
<evidence type="ECO:0000256" key="3">
    <source>
        <dbReference type="ARBA" id="ARBA00022801"/>
    </source>
</evidence>
<evidence type="ECO:0000256" key="6">
    <source>
        <dbReference type="ARBA" id="ARBA00023316"/>
    </source>
</evidence>
<evidence type="ECO:0000256" key="2">
    <source>
        <dbReference type="ARBA" id="ARBA00022729"/>
    </source>
</evidence>
<evidence type="ECO:0000259" key="10">
    <source>
        <dbReference type="Pfam" id="PF00768"/>
    </source>
</evidence>
<reference evidence="11" key="1">
    <citation type="journal article" date="2021" name="PeerJ">
        <title>Extensive microbial diversity within the chicken gut microbiome revealed by metagenomics and culture.</title>
        <authorList>
            <person name="Gilroy R."/>
            <person name="Ravi A."/>
            <person name="Getino M."/>
            <person name="Pursley I."/>
            <person name="Horton D.L."/>
            <person name="Alikhan N.F."/>
            <person name="Baker D."/>
            <person name="Gharbi K."/>
            <person name="Hall N."/>
            <person name="Watson M."/>
            <person name="Adriaenssens E.M."/>
            <person name="Foster-Nyarko E."/>
            <person name="Jarju S."/>
            <person name="Secka A."/>
            <person name="Antonio M."/>
            <person name="Oren A."/>
            <person name="Chaudhuri R.R."/>
            <person name="La Ragione R."/>
            <person name="Hildebrand F."/>
            <person name="Pallen M.J."/>
        </authorList>
    </citation>
    <scope>NUCLEOTIDE SEQUENCE</scope>
    <source>
        <strain evidence="11">1068</strain>
    </source>
</reference>
<dbReference type="InterPro" id="IPR018044">
    <property type="entry name" value="Peptidase_S11"/>
</dbReference>
<sequence length="317" mass="34895">MEYRKKKRRKKRHILGGFLLFLTAAYVLVLLAAFPGSSKILKSGEGILDKGQDKADMSSLYSASAVLVQGETGETLGEKKGNKRIYPASLTKMMTVLVVLENQESLDKEVRIPEEIFPSLYQEEASMAGFLPGEHVTVRDLLYGAMLPSGGECCVALAWDTAGSEEAFADKMNDKAKELKMHHTHFVNSTGLQDKDHYTTPEDLARLLAYAWQNENFRIIFTAKSYTVPPTDGHPEGFTFYNLMFQEMEESGISSPYILGGKTGYTSDAGLCLASVGQVNGETYFLVTAKANGSHETQPYHILDAVSVYQELGDSGT</sequence>
<dbReference type="SUPFAM" id="SSF56601">
    <property type="entry name" value="beta-lactamase/transpeptidase-like"/>
    <property type="match status" value="1"/>
</dbReference>
<feature type="active site" description="Proton acceptor" evidence="7">
    <location>
        <position position="92"/>
    </location>
</feature>
<accession>A0A9D2FQS2</accession>
<keyword evidence="5" id="KW-0573">Peptidoglycan synthesis</keyword>
<keyword evidence="4" id="KW-0133">Cell shape</keyword>
<feature type="binding site" evidence="8">
    <location>
        <position position="262"/>
    </location>
    <ligand>
        <name>substrate</name>
    </ligand>
</feature>
<dbReference type="Proteomes" id="UP000824056">
    <property type="component" value="Unassembled WGS sequence"/>
</dbReference>
<dbReference type="GO" id="GO:0009002">
    <property type="term" value="F:serine-type D-Ala-D-Ala carboxypeptidase activity"/>
    <property type="evidence" value="ECO:0007669"/>
    <property type="project" value="InterPro"/>
</dbReference>
<evidence type="ECO:0000256" key="9">
    <source>
        <dbReference type="RuleBase" id="RU004016"/>
    </source>
</evidence>
<keyword evidence="3 11" id="KW-0378">Hydrolase</keyword>
<dbReference type="EMBL" id="DXBG01000170">
    <property type="protein sequence ID" value="HIZ65659.1"/>
    <property type="molecule type" value="Genomic_DNA"/>
</dbReference>
<feature type="domain" description="Peptidase S11 D-alanyl-D-alanine carboxypeptidase A N-terminal" evidence="10">
    <location>
        <begin position="58"/>
        <end position="287"/>
    </location>
</feature>
<feature type="active site" description="Acyl-ester intermediate" evidence="7">
    <location>
        <position position="89"/>
    </location>
</feature>
<dbReference type="GO" id="GO:0009252">
    <property type="term" value="P:peptidoglycan biosynthetic process"/>
    <property type="evidence" value="ECO:0007669"/>
    <property type="project" value="UniProtKB-KW"/>
</dbReference>
<name>A0A9D2FQS2_9FIRM</name>
<dbReference type="InterPro" id="IPR012338">
    <property type="entry name" value="Beta-lactam/transpept-like"/>
</dbReference>
<comment type="caution">
    <text evidence="11">The sequence shown here is derived from an EMBL/GenBank/DDBJ whole genome shotgun (WGS) entry which is preliminary data.</text>
</comment>
<gene>
    <name evidence="11" type="ORF">H9809_07150</name>
</gene>
<reference evidence="11" key="2">
    <citation type="submission" date="2021-04" db="EMBL/GenBank/DDBJ databases">
        <authorList>
            <person name="Gilroy R."/>
        </authorList>
    </citation>
    <scope>NUCLEOTIDE SEQUENCE</scope>
    <source>
        <strain evidence="11">1068</strain>
    </source>
</reference>
<dbReference type="Pfam" id="PF00768">
    <property type="entry name" value="Peptidase_S11"/>
    <property type="match status" value="1"/>
</dbReference>
<dbReference type="Gene3D" id="3.40.710.10">
    <property type="entry name" value="DD-peptidase/beta-lactamase superfamily"/>
    <property type="match status" value="1"/>
</dbReference>
<dbReference type="AlphaFoldDB" id="A0A9D2FQS2"/>
<dbReference type="GO" id="GO:0006508">
    <property type="term" value="P:proteolysis"/>
    <property type="evidence" value="ECO:0007669"/>
    <property type="project" value="InterPro"/>
</dbReference>
<dbReference type="PANTHER" id="PTHR21581">
    <property type="entry name" value="D-ALANYL-D-ALANINE CARBOXYPEPTIDASE"/>
    <property type="match status" value="1"/>
</dbReference>
<evidence type="ECO:0000256" key="8">
    <source>
        <dbReference type="PIRSR" id="PIRSR618044-2"/>
    </source>
</evidence>
<dbReference type="GO" id="GO:0008360">
    <property type="term" value="P:regulation of cell shape"/>
    <property type="evidence" value="ECO:0007669"/>
    <property type="project" value="UniProtKB-KW"/>
</dbReference>